<evidence type="ECO:0000256" key="5">
    <source>
        <dbReference type="SAM" id="MobiDB-lite"/>
    </source>
</evidence>
<name>A0ABQ5G4A8_9ASTR</name>
<keyword evidence="7" id="KW-0695">RNA-directed DNA polymerase</keyword>
<dbReference type="SMART" id="SM00360">
    <property type="entry name" value="RRM"/>
    <property type="match status" value="1"/>
</dbReference>
<evidence type="ECO:0000256" key="1">
    <source>
        <dbReference type="ARBA" id="ARBA00022664"/>
    </source>
</evidence>
<sequence>MATRARTNFDHTRSISKSIFATNFSDNTTSKDLWEVCKGYGTVVDVFIPNRKSKSGKRFTFVRFIKVVNVDRLVDNLCTLWIGRMHLHANVARFDRPPIRSARPNIASRPAANGAPSFVSVLKGNPNTINHISTSSAMVLDDDCLVERDLDNFVLGEVKDFSSINNLRILLSNEGFQHLRLAYLGGLWVMIELTSVEIKTRFMKHVGVASWFSQLCKAQSDFVSRERIVWIDIEGVPLHAWSRPTFTKIGSRWGEVLELEDYKEDCFARKRICIKTKQEDNILEKFKIIVRVKDAEYYSEDDSVNGDEEKNVDKSKKVNLEDESDIEGVSETVFGDQVDPLSHEHNQNPIPNEKENSSDPFNLYNLLNKCDKGEANSGLDSSIPFPPGFTPDVQEIPSNKNPPSQCHSEGLNSRILEDSQHTNDQVSPNVGLNKKEGGSILEVIDDMIKVGQAMGFTMEGSKKDMEKIIGSQGAYGGFQ</sequence>
<dbReference type="Pfam" id="PF00076">
    <property type="entry name" value="RRM_1"/>
    <property type="match status" value="1"/>
</dbReference>
<proteinExistence type="predicted"/>
<dbReference type="InterPro" id="IPR050907">
    <property type="entry name" value="SRSF"/>
</dbReference>
<keyword evidence="7" id="KW-0808">Transferase</keyword>
<reference evidence="7" key="2">
    <citation type="submission" date="2022-01" db="EMBL/GenBank/DDBJ databases">
        <authorList>
            <person name="Yamashiro T."/>
            <person name="Shiraishi A."/>
            <person name="Satake H."/>
            <person name="Nakayama K."/>
        </authorList>
    </citation>
    <scope>NUCLEOTIDE SEQUENCE</scope>
</reference>
<feature type="region of interest" description="Disordered" evidence="5">
    <location>
        <begin position="375"/>
        <end position="410"/>
    </location>
</feature>
<dbReference type="Gene3D" id="3.30.70.330">
    <property type="match status" value="1"/>
</dbReference>
<evidence type="ECO:0000313" key="8">
    <source>
        <dbReference type="Proteomes" id="UP001151760"/>
    </source>
</evidence>
<evidence type="ECO:0000256" key="4">
    <source>
        <dbReference type="PROSITE-ProRule" id="PRU00176"/>
    </source>
</evidence>
<feature type="region of interest" description="Disordered" evidence="5">
    <location>
        <begin position="300"/>
        <end position="361"/>
    </location>
</feature>
<keyword evidence="8" id="KW-1185">Reference proteome</keyword>
<keyword evidence="1" id="KW-0507">mRNA processing</keyword>
<keyword evidence="2" id="KW-0747">Spliceosome</keyword>
<evidence type="ECO:0000256" key="2">
    <source>
        <dbReference type="ARBA" id="ARBA00022728"/>
    </source>
</evidence>
<dbReference type="InterPro" id="IPR000504">
    <property type="entry name" value="RRM_dom"/>
</dbReference>
<evidence type="ECO:0000256" key="3">
    <source>
        <dbReference type="ARBA" id="ARBA00023187"/>
    </source>
</evidence>
<feature type="domain" description="RRM" evidence="6">
    <location>
        <begin position="17"/>
        <end position="94"/>
    </location>
</feature>
<dbReference type="CDD" id="cd00590">
    <property type="entry name" value="RRM_SF"/>
    <property type="match status" value="1"/>
</dbReference>
<accession>A0ABQ5G4A8</accession>
<dbReference type="InterPro" id="IPR012677">
    <property type="entry name" value="Nucleotide-bd_a/b_plait_sf"/>
</dbReference>
<reference evidence="7" key="1">
    <citation type="journal article" date="2022" name="Int. J. Mol. Sci.">
        <title>Draft Genome of Tanacetum Coccineum: Genomic Comparison of Closely Related Tanacetum-Family Plants.</title>
        <authorList>
            <person name="Yamashiro T."/>
            <person name="Shiraishi A."/>
            <person name="Nakayama K."/>
            <person name="Satake H."/>
        </authorList>
    </citation>
    <scope>NUCLEOTIDE SEQUENCE</scope>
</reference>
<dbReference type="InterPro" id="IPR035979">
    <property type="entry name" value="RBD_domain_sf"/>
</dbReference>
<dbReference type="GO" id="GO:0003964">
    <property type="term" value="F:RNA-directed DNA polymerase activity"/>
    <property type="evidence" value="ECO:0007669"/>
    <property type="project" value="UniProtKB-KW"/>
</dbReference>
<evidence type="ECO:0000313" key="7">
    <source>
        <dbReference type="EMBL" id="GJT70259.1"/>
    </source>
</evidence>
<comment type="caution">
    <text evidence="7">The sequence shown here is derived from an EMBL/GenBank/DDBJ whole genome shotgun (WGS) entry which is preliminary data.</text>
</comment>
<dbReference type="Proteomes" id="UP001151760">
    <property type="component" value="Unassembled WGS sequence"/>
</dbReference>
<keyword evidence="4" id="KW-0694">RNA-binding</keyword>
<dbReference type="EMBL" id="BQNB010018060">
    <property type="protein sequence ID" value="GJT70259.1"/>
    <property type="molecule type" value="Genomic_DNA"/>
</dbReference>
<evidence type="ECO:0000259" key="6">
    <source>
        <dbReference type="PROSITE" id="PS50102"/>
    </source>
</evidence>
<feature type="compositionally biased region" description="Basic and acidic residues" evidence="5">
    <location>
        <begin position="341"/>
        <end position="357"/>
    </location>
</feature>
<dbReference type="PANTHER" id="PTHR23147">
    <property type="entry name" value="SERINE/ARGININE RICH SPLICING FACTOR"/>
    <property type="match status" value="1"/>
</dbReference>
<protein>
    <submittedName>
        <fullName evidence="7">RNA-directed DNA polymerase, eukaryota</fullName>
    </submittedName>
</protein>
<dbReference type="PROSITE" id="PS50102">
    <property type="entry name" value="RRM"/>
    <property type="match status" value="1"/>
</dbReference>
<feature type="compositionally biased region" description="Polar residues" evidence="5">
    <location>
        <begin position="396"/>
        <end position="410"/>
    </location>
</feature>
<feature type="compositionally biased region" description="Basic and acidic residues" evidence="5">
    <location>
        <begin position="307"/>
        <end position="320"/>
    </location>
</feature>
<keyword evidence="3" id="KW-0508">mRNA splicing</keyword>
<organism evidence="7 8">
    <name type="scientific">Tanacetum coccineum</name>
    <dbReference type="NCBI Taxonomy" id="301880"/>
    <lineage>
        <taxon>Eukaryota</taxon>
        <taxon>Viridiplantae</taxon>
        <taxon>Streptophyta</taxon>
        <taxon>Embryophyta</taxon>
        <taxon>Tracheophyta</taxon>
        <taxon>Spermatophyta</taxon>
        <taxon>Magnoliopsida</taxon>
        <taxon>eudicotyledons</taxon>
        <taxon>Gunneridae</taxon>
        <taxon>Pentapetalae</taxon>
        <taxon>asterids</taxon>
        <taxon>campanulids</taxon>
        <taxon>Asterales</taxon>
        <taxon>Asteraceae</taxon>
        <taxon>Asteroideae</taxon>
        <taxon>Anthemideae</taxon>
        <taxon>Anthemidinae</taxon>
        <taxon>Tanacetum</taxon>
    </lineage>
</organism>
<dbReference type="SUPFAM" id="SSF54928">
    <property type="entry name" value="RNA-binding domain, RBD"/>
    <property type="match status" value="1"/>
</dbReference>
<gene>
    <name evidence="7" type="ORF">Tco_1029545</name>
</gene>
<keyword evidence="7" id="KW-0548">Nucleotidyltransferase</keyword>